<dbReference type="Proteomes" id="UP000541535">
    <property type="component" value="Unassembled WGS sequence"/>
</dbReference>
<name>A0A7W5FT42_9BURK</name>
<dbReference type="RefSeq" id="WP_183440368.1">
    <property type="nucleotide sequence ID" value="NZ_JACHXD010000003.1"/>
</dbReference>
<evidence type="ECO:0000256" key="6">
    <source>
        <dbReference type="SAM" id="Phobius"/>
    </source>
</evidence>
<evidence type="ECO:0000256" key="5">
    <source>
        <dbReference type="ARBA" id="ARBA00023136"/>
    </source>
</evidence>
<evidence type="ECO:0000256" key="2">
    <source>
        <dbReference type="ARBA" id="ARBA00022475"/>
    </source>
</evidence>
<reference evidence="8 9" key="1">
    <citation type="submission" date="2020-08" db="EMBL/GenBank/DDBJ databases">
        <title>Genomic Encyclopedia of Type Strains, Phase III (KMG-III): the genomes of soil and plant-associated and newly described type strains.</title>
        <authorList>
            <person name="Whitman W."/>
        </authorList>
    </citation>
    <scope>NUCLEOTIDE SEQUENCE [LARGE SCALE GENOMIC DNA]</scope>
    <source>
        <strain evidence="8 9">CECT 8897</strain>
    </source>
</reference>
<dbReference type="AlphaFoldDB" id="A0A7W5FT42"/>
<keyword evidence="9" id="KW-1185">Reference proteome</keyword>
<feature type="transmembrane region" description="Helical" evidence="6">
    <location>
        <begin position="202"/>
        <end position="225"/>
    </location>
</feature>
<evidence type="ECO:0000313" key="8">
    <source>
        <dbReference type="EMBL" id="MBB3118459.1"/>
    </source>
</evidence>
<comment type="caution">
    <text evidence="8">The sequence shown here is derived from an EMBL/GenBank/DDBJ whole genome shotgun (WGS) entry which is preliminary data.</text>
</comment>
<feature type="transmembrane region" description="Helical" evidence="6">
    <location>
        <begin position="72"/>
        <end position="89"/>
    </location>
</feature>
<sequence length="399" mass="41771">MKGPHPIFFVGLGLFGLYCIEFGVVGILPLIMERFHVTATRAGLLVGLFALVVAVGGPPLVLLASRVNRKRMLAGALLFFAAISVWSAYAPGFESLLALRLLAALLHPVYFSLAMVAAIAMYPPGQAARASAHAFVGTSMGMVLGIPLTTWIAAAFSYETSFFFCAAANGIAALGLMIWLPQAPAGAQLSYGKQLGILRKPVLWLNIAAATMVFAAMFSVYAYAAEHLRHIGMDGKAISVMLLVFGLGGLLGNLLAGHLLGKRLVLTVLLQPLLLAFAYVILHLFATPAAMTGLVVIMLFWGAAHTSGLVVTQVWLSSAAPEAPEFATGLYIAFINLGVTIGAVVGGSFIASSGMRGSIASGLTFALLAAALVAFKTLLYDDASRRRIGSGMALLKSGK</sequence>
<dbReference type="SUPFAM" id="SSF103473">
    <property type="entry name" value="MFS general substrate transporter"/>
    <property type="match status" value="1"/>
</dbReference>
<dbReference type="InterPro" id="IPR036259">
    <property type="entry name" value="MFS_trans_sf"/>
</dbReference>
<evidence type="ECO:0000259" key="7">
    <source>
        <dbReference type="PROSITE" id="PS50850"/>
    </source>
</evidence>
<organism evidence="8 9">
    <name type="scientific">Pseudoduganella violacea</name>
    <dbReference type="NCBI Taxonomy" id="1715466"/>
    <lineage>
        <taxon>Bacteria</taxon>
        <taxon>Pseudomonadati</taxon>
        <taxon>Pseudomonadota</taxon>
        <taxon>Betaproteobacteria</taxon>
        <taxon>Burkholderiales</taxon>
        <taxon>Oxalobacteraceae</taxon>
        <taxon>Telluria group</taxon>
        <taxon>Pseudoduganella</taxon>
    </lineage>
</organism>
<dbReference type="GO" id="GO:0022857">
    <property type="term" value="F:transmembrane transporter activity"/>
    <property type="evidence" value="ECO:0007669"/>
    <property type="project" value="InterPro"/>
</dbReference>
<dbReference type="CDD" id="cd17324">
    <property type="entry name" value="MFS_NepI_like"/>
    <property type="match status" value="1"/>
</dbReference>
<dbReference type="PANTHER" id="PTHR43124">
    <property type="entry name" value="PURINE EFFLUX PUMP PBUE"/>
    <property type="match status" value="1"/>
</dbReference>
<dbReference type="PROSITE" id="PS50850">
    <property type="entry name" value="MFS"/>
    <property type="match status" value="1"/>
</dbReference>
<dbReference type="EMBL" id="JACHXD010000003">
    <property type="protein sequence ID" value="MBB3118459.1"/>
    <property type="molecule type" value="Genomic_DNA"/>
</dbReference>
<evidence type="ECO:0000313" key="9">
    <source>
        <dbReference type="Proteomes" id="UP000541535"/>
    </source>
</evidence>
<dbReference type="Gene3D" id="1.20.1250.20">
    <property type="entry name" value="MFS general substrate transporter like domains"/>
    <property type="match status" value="1"/>
</dbReference>
<feature type="transmembrane region" description="Helical" evidence="6">
    <location>
        <begin position="160"/>
        <end position="181"/>
    </location>
</feature>
<comment type="subcellular location">
    <subcellularLocation>
        <location evidence="1">Cell membrane</location>
        <topology evidence="1">Multi-pass membrane protein</topology>
    </subcellularLocation>
</comment>
<evidence type="ECO:0000256" key="1">
    <source>
        <dbReference type="ARBA" id="ARBA00004651"/>
    </source>
</evidence>
<keyword evidence="4 6" id="KW-1133">Transmembrane helix</keyword>
<feature type="transmembrane region" description="Helical" evidence="6">
    <location>
        <begin position="292"/>
        <end position="316"/>
    </location>
</feature>
<dbReference type="InterPro" id="IPR011701">
    <property type="entry name" value="MFS"/>
</dbReference>
<feature type="transmembrane region" description="Helical" evidence="6">
    <location>
        <begin position="134"/>
        <end position="154"/>
    </location>
</feature>
<gene>
    <name evidence="8" type="ORF">FHS03_001490</name>
</gene>
<feature type="transmembrane region" description="Helical" evidence="6">
    <location>
        <begin position="357"/>
        <end position="379"/>
    </location>
</feature>
<keyword evidence="5 6" id="KW-0472">Membrane</keyword>
<dbReference type="InterPro" id="IPR050189">
    <property type="entry name" value="MFS_Efflux_Transporters"/>
</dbReference>
<feature type="transmembrane region" description="Helical" evidence="6">
    <location>
        <begin position="7"/>
        <end position="32"/>
    </location>
</feature>
<evidence type="ECO:0000256" key="3">
    <source>
        <dbReference type="ARBA" id="ARBA00022692"/>
    </source>
</evidence>
<dbReference type="PANTHER" id="PTHR43124:SF3">
    <property type="entry name" value="CHLORAMPHENICOL EFFLUX PUMP RV0191"/>
    <property type="match status" value="1"/>
</dbReference>
<feature type="transmembrane region" description="Helical" evidence="6">
    <location>
        <begin position="237"/>
        <end position="257"/>
    </location>
</feature>
<accession>A0A7W5FT42</accession>
<dbReference type="Pfam" id="PF07690">
    <property type="entry name" value="MFS_1"/>
    <property type="match status" value="1"/>
</dbReference>
<feature type="transmembrane region" description="Helical" evidence="6">
    <location>
        <begin position="44"/>
        <end position="65"/>
    </location>
</feature>
<keyword evidence="2" id="KW-1003">Cell membrane</keyword>
<keyword evidence="3 6" id="KW-0812">Transmembrane</keyword>
<proteinExistence type="predicted"/>
<dbReference type="InterPro" id="IPR020846">
    <property type="entry name" value="MFS_dom"/>
</dbReference>
<evidence type="ECO:0000256" key="4">
    <source>
        <dbReference type="ARBA" id="ARBA00022989"/>
    </source>
</evidence>
<feature type="transmembrane region" description="Helical" evidence="6">
    <location>
        <begin position="264"/>
        <end position="286"/>
    </location>
</feature>
<feature type="transmembrane region" description="Helical" evidence="6">
    <location>
        <begin position="328"/>
        <end position="351"/>
    </location>
</feature>
<feature type="domain" description="Major facilitator superfamily (MFS) profile" evidence="7">
    <location>
        <begin position="1"/>
        <end position="387"/>
    </location>
</feature>
<protein>
    <submittedName>
        <fullName evidence="8">Putative MFS family arabinose efflux permease</fullName>
    </submittedName>
</protein>
<feature type="transmembrane region" description="Helical" evidence="6">
    <location>
        <begin position="101"/>
        <end position="122"/>
    </location>
</feature>
<dbReference type="GO" id="GO:0005886">
    <property type="term" value="C:plasma membrane"/>
    <property type="evidence" value="ECO:0007669"/>
    <property type="project" value="UniProtKB-SubCell"/>
</dbReference>